<evidence type="ECO:0000313" key="3">
    <source>
        <dbReference type="Proteomes" id="UP000026962"/>
    </source>
</evidence>
<dbReference type="Gramene" id="OPUNC08G05590.1">
    <property type="protein sequence ID" value="OPUNC08G05590.1"/>
    <property type="gene ID" value="OPUNC08G05590"/>
</dbReference>
<keyword evidence="3" id="KW-1185">Reference proteome</keyword>
<sequence>MAGWCCDGTGGWRIHGSGNRQSREQHQQWRRPPTVVERSRVTEESPSRPPKVRAWGRQADKNGRCLEVYNEMLARLRGLCAATLVEISLAYENTIWVHFHRLPTR</sequence>
<feature type="compositionally biased region" description="Basic and acidic residues" evidence="1">
    <location>
        <begin position="37"/>
        <end position="46"/>
    </location>
</feature>
<dbReference type="HOGENOM" id="CLU_2240983_0_0_1"/>
<reference evidence="2" key="1">
    <citation type="submission" date="2015-04" db="UniProtKB">
        <authorList>
            <consortium name="EnsemblPlants"/>
        </authorList>
    </citation>
    <scope>IDENTIFICATION</scope>
</reference>
<dbReference type="AlphaFoldDB" id="A0A0E0LS92"/>
<reference evidence="2" key="2">
    <citation type="submission" date="2018-05" db="EMBL/GenBank/DDBJ databases">
        <title>OpunRS2 (Oryza punctata Reference Sequence Version 2).</title>
        <authorList>
            <person name="Zhang J."/>
            <person name="Kudrna D."/>
            <person name="Lee S."/>
            <person name="Talag J."/>
            <person name="Welchert J."/>
            <person name="Wing R.A."/>
        </authorList>
    </citation>
    <scope>NUCLEOTIDE SEQUENCE [LARGE SCALE GENOMIC DNA]</scope>
</reference>
<dbReference type="EnsemblPlants" id="OPUNC08G05590.1">
    <property type="protein sequence ID" value="OPUNC08G05590.1"/>
    <property type="gene ID" value="OPUNC08G05590"/>
</dbReference>
<feature type="region of interest" description="Disordered" evidence="1">
    <location>
        <begin position="1"/>
        <end position="55"/>
    </location>
</feature>
<name>A0A0E0LS92_ORYPU</name>
<evidence type="ECO:0000256" key="1">
    <source>
        <dbReference type="SAM" id="MobiDB-lite"/>
    </source>
</evidence>
<evidence type="ECO:0000313" key="2">
    <source>
        <dbReference type="EnsemblPlants" id="OPUNC08G05590.1"/>
    </source>
</evidence>
<proteinExistence type="predicted"/>
<accession>A0A0E0LS92</accession>
<protein>
    <submittedName>
        <fullName evidence="2">Uncharacterized protein</fullName>
    </submittedName>
</protein>
<dbReference type="STRING" id="4537.A0A0E0LS92"/>
<dbReference type="Proteomes" id="UP000026962">
    <property type="component" value="Chromosome 8"/>
</dbReference>
<organism evidence="2">
    <name type="scientific">Oryza punctata</name>
    <name type="common">Red rice</name>
    <dbReference type="NCBI Taxonomy" id="4537"/>
    <lineage>
        <taxon>Eukaryota</taxon>
        <taxon>Viridiplantae</taxon>
        <taxon>Streptophyta</taxon>
        <taxon>Embryophyta</taxon>
        <taxon>Tracheophyta</taxon>
        <taxon>Spermatophyta</taxon>
        <taxon>Magnoliopsida</taxon>
        <taxon>Liliopsida</taxon>
        <taxon>Poales</taxon>
        <taxon>Poaceae</taxon>
        <taxon>BOP clade</taxon>
        <taxon>Oryzoideae</taxon>
        <taxon>Oryzeae</taxon>
        <taxon>Oryzinae</taxon>
        <taxon>Oryza</taxon>
    </lineage>
</organism>